<sequence length="140" mass="16088">MGKLQEMECTLGTAYCPKRGPNYLKKILNRLMDFKGGSVILAGDFNFCLDPRMDSMTNTQRMGKFSLRMLVYVWRAQHPQAKDYTFHSAVHNTHTMVEHRLLEEVSKTSIKIASLSDHAPVILELRPTGTQNEEKKKKLF</sequence>
<evidence type="ECO:0000313" key="2">
    <source>
        <dbReference type="Proteomes" id="UP000228934"/>
    </source>
</evidence>
<dbReference type="Gene3D" id="3.60.10.10">
    <property type="entry name" value="Endonuclease/exonuclease/phosphatase"/>
    <property type="match status" value="1"/>
</dbReference>
<dbReference type="Proteomes" id="UP000228934">
    <property type="component" value="Unassembled WGS sequence"/>
</dbReference>
<dbReference type="EMBL" id="KV922470">
    <property type="protein sequence ID" value="PIO06804.1"/>
    <property type="molecule type" value="Genomic_DNA"/>
</dbReference>
<keyword evidence="2" id="KW-1185">Reference proteome</keyword>
<dbReference type="AlphaFoldDB" id="A0A2G9PTY6"/>
<dbReference type="SUPFAM" id="SSF56219">
    <property type="entry name" value="DNase I-like"/>
    <property type="match status" value="1"/>
</dbReference>
<name>A0A2G9PTY6_AQUCT</name>
<organism evidence="1 2">
    <name type="scientific">Aquarana catesbeiana</name>
    <name type="common">American bullfrog</name>
    <name type="synonym">Rana catesbeiana</name>
    <dbReference type="NCBI Taxonomy" id="8400"/>
    <lineage>
        <taxon>Eukaryota</taxon>
        <taxon>Metazoa</taxon>
        <taxon>Chordata</taxon>
        <taxon>Craniata</taxon>
        <taxon>Vertebrata</taxon>
        <taxon>Euteleostomi</taxon>
        <taxon>Amphibia</taxon>
        <taxon>Batrachia</taxon>
        <taxon>Anura</taxon>
        <taxon>Neobatrachia</taxon>
        <taxon>Ranoidea</taxon>
        <taxon>Ranidae</taxon>
        <taxon>Aquarana</taxon>
    </lineage>
</organism>
<protein>
    <recommendedName>
        <fullName evidence="3">Endonuclease/exonuclease/phosphatase domain-containing protein</fullName>
    </recommendedName>
</protein>
<reference evidence="2" key="1">
    <citation type="journal article" date="2017" name="Nat. Commun.">
        <title>The North American bullfrog draft genome provides insight into hormonal regulation of long noncoding RNA.</title>
        <authorList>
            <person name="Hammond S.A."/>
            <person name="Warren R.L."/>
            <person name="Vandervalk B.P."/>
            <person name="Kucuk E."/>
            <person name="Khan H."/>
            <person name="Gibb E.A."/>
            <person name="Pandoh P."/>
            <person name="Kirk H."/>
            <person name="Zhao Y."/>
            <person name="Jones M."/>
            <person name="Mungall A.J."/>
            <person name="Coope R."/>
            <person name="Pleasance S."/>
            <person name="Moore R.A."/>
            <person name="Holt R.A."/>
            <person name="Round J.M."/>
            <person name="Ohora S."/>
            <person name="Walle B.V."/>
            <person name="Veldhoen N."/>
            <person name="Helbing C.C."/>
            <person name="Birol I."/>
        </authorList>
    </citation>
    <scope>NUCLEOTIDE SEQUENCE [LARGE SCALE GENOMIC DNA]</scope>
</reference>
<evidence type="ECO:0008006" key="3">
    <source>
        <dbReference type="Google" id="ProtNLM"/>
    </source>
</evidence>
<accession>A0A2G9PTY6</accession>
<dbReference type="OrthoDB" id="9836372at2759"/>
<proteinExistence type="predicted"/>
<evidence type="ECO:0000313" key="1">
    <source>
        <dbReference type="EMBL" id="PIO06804.1"/>
    </source>
</evidence>
<dbReference type="InterPro" id="IPR036691">
    <property type="entry name" value="Endo/exonu/phosph_ase_sf"/>
</dbReference>
<gene>
    <name evidence="1" type="ORF">AB205_0143720</name>
</gene>